<feature type="transmembrane region" description="Helical" evidence="1">
    <location>
        <begin position="96"/>
        <end position="118"/>
    </location>
</feature>
<feature type="transmembrane region" description="Helical" evidence="1">
    <location>
        <begin position="34"/>
        <end position="56"/>
    </location>
</feature>
<evidence type="ECO:0000313" key="3">
    <source>
        <dbReference type="Proteomes" id="UP000460549"/>
    </source>
</evidence>
<evidence type="ECO:0000256" key="1">
    <source>
        <dbReference type="SAM" id="Phobius"/>
    </source>
</evidence>
<protein>
    <submittedName>
        <fullName evidence="2">DUF819 family protein</fullName>
    </submittedName>
</protein>
<dbReference type="AlphaFoldDB" id="A0A7X2PCX1"/>
<name>A0A7X2PCX1_9SPIO</name>
<keyword evidence="1" id="KW-1133">Transmembrane helix</keyword>
<feature type="transmembrane region" description="Helical" evidence="1">
    <location>
        <begin position="6"/>
        <end position="22"/>
    </location>
</feature>
<keyword evidence="3" id="KW-1185">Reference proteome</keyword>
<reference evidence="2 3" key="1">
    <citation type="submission" date="2019-08" db="EMBL/GenBank/DDBJ databases">
        <title>In-depth cultivation of the pig gut microbiome towards novel bacterial diversity and tailored functional studies.</title>
        <authorList>
            <person name="Wylensek D."/>
            <person name="Hitch T.C.A."/>
            <person name="Clavel T."/>
        </authorList>
    </citation>
    <scope>NUCLEOTIDE SEQUENCE [LARGE SCALE GENOMIC DNA]</scope>
    <source>
        <strain evidence="2 3">NM-380-WT-3C1</strain>
    </source>
</reference>
<dbReference type="EMBL" id="VUNN01000007">
    <property type="protein sequence ID" value="MSU06138.1"/>
    <property type="molecule type" value="Genomic_DNA"/>
</dbReference>
<organism evidence="2 3">
    <name type="scientific">Bullifex porci</name>
    <dbReference type="NCBI Taxonomy" id="2606638"/>
    <lineage>
        <taxon>Bacteria</taxon>
        <taxon>Pseudomonadati</taxon>
        <taxon>Spirochaetota</taxon>
        <taxon>Spirochaetia</taxon>
        <taxon>Spirochaetales</taxon>
        <taxon>Spirochaetaceae</taxon>
        <taxon>Bullifex</taxon>
    </lineage>
</organism>
<accession>A0A7X2PCX1</accession>
<comment type="caution">
    <text evidence="2">The sequence shown here is derived from an EMBL/GenBank/DDBJ whole genome shotgun (WGS) entry which is preliminary data.</text>
</comment>
<feature type="transmembrane region" description="Helical" evidence="1">
    <location>
        <begin position="158"/>
        <end position="180"/>
    </location>
</feature>
<keyword evidence="1" id="KW-0472">Membrane</keyword>
<feature type="transmembrane region" description="Helical" evidence="1">
    <location>
        <begin position="332"/>
        <end position="353"/>
    </location>
</feature>
<feature type="transmembrane region" description="Helical" evidence="1">
    <location>
        <begin position="253"/>
        <end position="270"/>
    </location>
</feature>
<feature type="transmembrane region" description="Helical" evidence="1">
    <location>
        <begin position="220"/>
        <end position="241"/>
    </location>
</feature>
<dbReference type="Proteomes" id="UP000460549">
    <property type="component" value="Unassembled WGS sequence"/>
</dbReference>
<dbReference type="PANTHER" id="PTHR34289">
    <property type="entry name" value="PROTEIN, PUTATIVE (DUF819)-RELATED"/>
    <property type="match status" value="1"/>
</dbReference>
<sequence>MITNGFTYVAVLLFMAAVLVSLEKSAKGALAKFFKFIPAVVLCYLISMLLCTFKVWDLAATKPAYSNLKNNLTYAMVFAMLLRCDIRKIIKLGPRMLIGFFSASITIMIGFVIAFLIMKGFIGSDAWMGLGALCGSWLGGSGNMVAVQSALNISEADMGYALVIDSIDYSLWVVFLLWAINLAPKFNKWTKADTTELDAVSSRLADDAKANTKQISFQSLILLIGISFLVSAVGSNIGTWLNKTLPFLDKATWTILFITVLGLCGAVSPLGKTAGSSEVSNLLLYSVICLLASRASLTELTDAPAWIITGFIILAIHGVLMLLICKLLKIDLFTGAVASLANIGGTASAPVLAGSYSGSLVPVGILMALMGYVIGTPFGILTANIMRIFA</sequence>
<keyword evidence="1" id="KW-0812">Transmembrane</keyword>
<gene>
    <name evidence="2" type="ORF">FYJ80_05025</name>
</gene>
<dbReference type="InterPro" id="IPR008537">
    <property type="entry name" value="DUF819"/>
</dbReference>
<dbReference type="Pfam" id="PF05684">
    <property type="entry name" value="DUF819"/>
    <property type="match status" value="1"/>
</dbReference>
<feature type="transmembrane region" description="Helical" evidence="1">
    <location>
        <begin position="282"/>
        <end position="297"/>
    </location>
</feature>
<proteinExistence type="predicted"/>
<feature type="transmembrane region" description="Helical" evidence="1">
    <location>
        <begin position="365"/>
        <end position="386"/>
    </location>
</feature>
<feature type="transmembrane region" description="Helical" evidence="1">
    <location>
        <begin position="303"/>
        <end position="325"/>
    </location>
</feature>
<dbReference type="RefSeq" id="WP_154425113.1">
    <property type="nucleotide sequence ID" value="NZ_JAQYGB010000093.1"/>
</dbReference>
<dbReference type="PANTHER" id="PTHR34289:SF8">
    <property type="entry name" value="DUF819 DOMAIN-CONTAINING PROTEIN"/>
    <property type="match status" value="1"/>
</dbReference>
<evidence type="ECO:0000313" key="2">
    <source>
        <dbReference type="EMBL" id="MSU06138.1"/>
    </source>
</evidence>